<comment type="similarity">
    <text evidence="2">Belongs to the major facilitator superfamily. TCR/Tet family.</text>
</comment>
<dbReference type="OrthoDB" id="10021397at2759"/>
<dbReference type="GO" id="GO:0022857">
    <property type="term" value="F:transmembrane transporter activity"/>
    <property type="evidence" value="ECO:0007669"/>
    <property type="project" value="InterPro"/>
</dbReference>
<feature type="compositionally biased region" description="Basic and acidic residues" evidence="6">
    <location>
        <begin position="569"/>
        <end position="591"/>
    </location>
</feature>
<organism evidence="9 10">
    <name type="scientific">Aspergillus sclerotialis</name>
    <dbReference type="NCBI Taxonomy" id="2070753"/>
    <lineage>
        <taxon>Eukaryota</taxon>
        <taxon>Fungi</taxon>
        <taxon>Dikarya</taxon>
        <taxon>Ascomycota</taxon>
        <taxon>Pezizomycotina</taxon>
        <taxon>Eurotiomycetes</taxon>
        <taxon>Eurotiomycetidae</taxon>
        <taxon>Eurotiales</taxon>
        <taxon>Aspergillaceae</taxon>
        <taxon>Aspergillus</taxon>
        <taxon>Aspergillus subgen. Polypaecilum</taxon>
    </lineage>
</organism>
<feature type="region of interest" description="Disordered" evidence="6">
    <location>
        <begin position="564"/>
        <end position="609"/>
    </location>
</feature>
<feature type="domain" description="Major facilitator superfamily (MFS) profile" evidence="8">
    <location>
        <begin position="78"/>
        <end position="564"/>
    </location>
</feature>
<dbReference type="InterPro" id="IPR011701">
    <property type="entry name" value="MFS"/>
</dbReference>
<dbReference type="FunFam" id="1.20.1720.10:FF:000012">
    <property type="entry name" value="MFS toxin efflux pump (AflT)"/>
    <property type="match status" value="1"/>
</dbReference>
<feature type="transmembrane region" description="Helical" evidence="7">
    <location>
        <begin position="377"/>
        <end position="396"/>
    </location>
</feature>
<dbReference type="Gene3D" id="1.20.1250.20">
    <property type="entry name" value="MFS general substrate transporter like domains"/>
    <property type="match status" value="1"/>
</dbReference>
<gene>
    <name evidence="9" type="ORF">PHISCL_00430</name>
</gene>
<dbReference type="AlphaFoldDB" id="A0A3A2ZVL8"/>
<dbReference type="EMBL" id="MVGC01000007">
    <property type="protein sequence ID" value="RJE27189.1"/>
    <property type="molecule type" value="Genomic_DNA"/>
</dbReference>
<dbReference type="Proteomes" id="UP000266188">
    <property type="component" value="Unassembled WGS sequence"/>
</dbReference>
<dbReference type="PROSITE" id="PS50850">
    <property type="entry name" value="MFS"/>
    <property type="match status" value="1"/>
</dbReference>
<comment type="subcellular location">
    <subcellularLocation>
        <location evidence="1">Membrane</location>
        <topology evidence="1">Multi-pass membrane protein</topology>
    </subcellularLocation>
</comment>
<evidence type="ECO:0000256" key="2">
    <source>
        <dbReference type="ARBA" id="ARBA00007520"/>
    </source>
</evidence>
<dbReference type="CDD" id="cd17502">
    <property type="entry name" value="MFS_Azr1_MDR_like"/>
    <property type="match status" value="1"/>
</dbReference>
<reference evidence="10" key="1">
    <citation type="submission" date="2017-02" db="EMBL/GenBank/DDBJ databases">
        <authorList>
            <person name="Tafer H."/>
            <person name="Lopandic K."/>
        </authorList>
    </citation>
    <scope>NUCLEOTIDE SEQUENCE [LARGE SCALE GENOMIC DNA]</scope>
    <source>
        <strain evidence="10">CBS 366.77</strain>
    </source>
</reference>
<dbReference type="InterPro" id="IPR020846">
    <property type="entry name" value="MFS_dom"/>
</dbReference>
<evidence type="ECO:0000256" key="6">
    <source>
        <dbReference type="SAM" id="MobiDB-lite"/>
    </source>
</evidence>
<proteinExistence type="inferred from homology"/>
<dbReference type="Pfam" id="PF07690">
    <property type="entry name" value="MFS_1"/>
    <property type="match status" value="1"/>
</dbReference>
<feature type="transmembrane region" description="Helical" evidence="7">
    <location>
        <begin position="143"/>
        <end position="166"/>
    </location>
</feature>
<evidence type="ECO:0000256" key="7">
    <source>
        <dbReference type="SAM" id="Phobius"/>
    </source>
</evidence>
<dbReference type="SUPFAM" id="SSF103473">
    <property type="entry name" value="MFS general substrate transporter"/>
    <property type="match status" value="1"/>
</dbReference>
<dbReference type="PANTHER" id="PTHR23501:SF153">
    <property type="entry name" value="AFLATOXIN EFFLUX PUMP, PUTATIVE-RELATED"/>
    <property type="match status" value="1"/>
</dbReference>
<feature type="transmembrane region" description="Helical" evidence="7">
    <location>
        <begin position="434"/>
        <end position="455"/>
    </location>
</feature>
<feature type="compositionally biased region" description="Polar residues" evidence="6">
    <location>
        <begin position="1"/>
        <end position="10"/>
    </location>
</feature>
<feature type="transmembrane region" description="Helical" evidence="7">
    <location>
        <begin position="75"/>
        <end position="93"/>
    </location>
</feature>
<feature type="compositionally biased region" description="Basic and acidic residues" evidence="6">
    <location>
        <begin position="51"/>
        <end position="61"/>
    </location>
</feature>
<feature type="transmembrane region" description="Helical" evidence="7">
    <location>
        <begin position="233"/>
        <end position="251"/>
    </location>
</feature>
<dbReference type="GO" id="GO:0005886">
    <property type="term" value="C:plasma membrane"/>
    <property type="evidence" value="ECO:0007669"/>
    <property type="project" value="TreeGrafter"/>
</dbReference>
<accession>A0A3A2ZVL8</accession>
<comment type="caution">
    <text evidence="9">The sequence shown here is derived from an EMBL/GenBank/DDBJ whole genome shotgun (WGS) entry which is preliminary data.</text>
</comment>
<dbReference type="InterPro" id="IPR036259">
    <property type="entry name" value="MFS_trans_sf"/>
</dbReference>
<name>A0A3A2ZVL8_9EURO</name>
<feature type="transmembrane region" description="Helical" evidence="7">
    <location>
        <begin position="113"/>
        <end position="131"/>
    </location>
</feature>
<feature type="transmembrane region" description="Helical" evidence="7">
    <location>
        <begin position="172"/>
        <end position="193"/>
    </location>
</feature>
<evidence type="ECO:0000256" key="3">
    <source>
        <dbReference type="ARBA" id="ARBA00022692"/>
    </source>
</evidence>
<evidence type="ECO:0000256" key="4">
    <source>
        <dbReference type="ARBA" id="ARBA00022989"/>
    </source>
</evidence>
<dbReference type="PANTHER" id="PTHR23501">
    <property type="entry name" value="MAJOR FACILITATOR SUPERFAMILY"/>
    <property type="match status" value="1"/>
</dbReference>
<sequence length="609" mass="65253">METTVSQTSAVHERDASASQSDTPLRDLSRKSQGQDQDHEQVGDGDIEGQGDLKENPKSDEPADDTFQGLATPKIILIVISCLLSMMLVALDRTIVTTAIPSITNEFDSLPDVGWYGSAYMMTCGAFQITYGKLYTFYSPKAVLFFSILVFEVGSAICGAALSSAALIVGRAFAGIGAAGILAGSATTVVYSVPLKRRPLVQGALGAFFGLAIILGPLIGGVFTTHLTWRWCFYINLPFGGASMVIVAIFLKIPKPDSANIPFSEKMKGLDPLGSILLVPGLICLVLVLQWGGGKYAWNSGRTIALLTLMSALFVAFVASQILFPKTAMIPPRIFKIRSIWAGMWEMTFIGAGMYVYIYYLPIWFQTVKGDSAVSSGIKLLPLMLGLLVSSVLYGATVEETGYYVHAGLFGAVLMVVGAGMLTTLQLHSTRGMWIGYQVLFGFGMGATVQTPNLATQVALPDRDVPIALVLCFFAQLIGGSISVPAAQNVLDTQLISRLSGFPGFDRSFVTSGGATALIEALGDDQRTEVITAYNESIREAFRVGLIFTCLILIGAFLLENKNTRRPPKKEGGKKKEDGKEKGPADEEKAVDTAPNSPVKIRTSALAEP</sequence>
<feature type="transmembrane region" description="Helical" evidence="7">
    <location>
        <begin position="541"/>
        <end position="559"/>
    </location>
</feature>
<evidence type="ECO:0000313" key="9">
    <source>
        <dbReference type="EMBL" id="RJE27189.1"/>
    </source>
</evidence>
<feature type="transmembrane region" description="Helical" evidence="7">
    <location>
        <begin position="403"/>
        <end position="422"/>
    </location>
</feature>
<feature type="transmembrane region" description="Helical" evidence="7">
    <location>
        <begin position="467"/>
        <end position="487"/>
    </location>
</feature>
<dbReference type="FunFam" id="1.20.1250.20:FF:000196">
    <property type="entry name" value="MFS toxin efflux pump (AflT)"/>
    <property type="match status" value="1"/>
</dbReference>
<evidence type="ECO:0000256" key="1">
    <source>
        <dbReference type="ARBA" id="ARBA00004141"/>
    </source>
</evidence>
<keyword evidence="3 7" id="KW-0812">Transmembrane</keyword>
<keyword evidence="5 7" id="KW-0472">Membrane</keyword>
<evidence type="ECO:0000259" key="8">
    <source>
        <dbReference type="PROSITE" id="PS50850"/>
    </source>
</evidence>
<feature type="transmembrane region" description="Helical" evidence="7">
    <location>
        <begin position="272"/>
        <end position="292"/>
    </location>
</feature>
<evidence type="ECO:0000313" key="10">
    <source>
        <dbReference type="Proteomes" id="UP000266188"/>
    </source>
</evidence>
<feature type="region of interest" description="Disordered" evidence="6">
    <location>
        <begin position="1"/>
        <end position="66"/>
    </location>
</feature>
<feature type="transmembrane region" description="Helical" evidence="7">
    <location>
        <begin position="205"/>
        <end position="227"/>
    </location>
</feature>
<evidence type="ECO:0000256" key="5">
    <source>
        <dbReference type="ARBA" id="ARBA00023136"/>
    </source>
</evidence>
<feature type="transmembrane region" description="Helical" evidence="7">
    <location>
        <begin position="345"/>
        <end position="365"/>
    </location>
</feature>
<protein>
    <submittedName>
        <fullName evidence="9">Efflux pump</fullName>
    </submittedName>
</protein>
<keyword evidence="10" id="KW-1185">Reference proteome</keyword>
<keyword evidence="4 7" id="KW-1133">Transmembrane helix</keyword>
<feature type="transmembrane region" description="Helical" evidence="7">
    <location>
        <begin position="304"/>
        <end position="324"/>
    </location>
</feature>